<dbReference type="Proteomes" id="UP000887578">
    <property type="component" value="Unplaced"/>
</dbReference>
<proteinExistence type="predicted"/>
<keyword evidence="2" id="KW-1185">Reference proteome</keyword>
<dbReference type="GO" id="GO:0120053">
    <property type="term" value="F:ribitol beta-1,4-xylosyltransferase activity"/>
    <property type="evidence" value="ECO:0007669"/>
    <property type="project" value="InterPro"/>
</dbReference>
<evidence type="ECO:0000313" key="3">
    <source>
        <dbReference type="WBParaSite" id="PDA_v2.g498.t1"/>
    </source>
</evidence>
<evidence type="ECO:0000313" key="2">
    <source>
        <dbReference type="Proteomes" id="UP000887578"/>
    </source>
</evidence>
<name>A0A914QMM1_9BILA</name>
<dbReference type="GO" id="GO:0035269">
    <property type="term" value="P:protein O-linked glycosylation via mannose"/>
    <property type="evidence" value="ECO:0007669"/>
    <property type="project" value="InterPro"/>
</dbReference>
<dbReference type="AlphaFoldDB" id="A0A914QMM1"/>
<dbReference type="PANTHER" id="PTHR15576:SF1">
    <property type="entry name" value="RIBITOL-5-PHOSPHATE XYLOSYLTRANSFERASE 1"/>
    <property type="match status" value="1"/>
</dbReference>
<protein>
    <submittedName>
        <fullName evidence="3">Exostosin GT47 domain-containing protein</fullName>
    </submittedName>
</protein>
<sequence length="255" mass="30435">MNVTKIKCGDIIFVTQHYINYFFETYHSLIKVKYILISHESDYPAGYPWHLMYLNQKKIARWFGQNVVATHPDLENIPIGVIGPYQDYMPLYDAIIHIKPYFDRMTLLYLNFSPRTNGNRSSVLQYFQKEFKNNSRVIIDEVKSNWTEYLLKMRNSQFVLSPPGNGMDCFRTWEALAVGAVPIVLNNSLLPLYEDMTVMVVNDWIEVTEENMLKFQRERLKNFSKDGIPWRPKVWLRYWINRIINYKTNFQKHHC</sequence>
<feature type="domain" description="Exostosin GT47" evidence="1">
    <location>
        <begin position="101"/>
        <end position="197"/>
    </location>
</feature>
<dbReference type="WBParaSite" id="PDA_v2.g498.t1">
    <property type="protein sequence ID" value="PDA_v2.g498.t1"/>
    <property type="gene ID" value="PDA_v2.g498"/>
</dbReference>
<dbReference type="GO" id="GO:0005794">
    <property type="term" value="C:Golgi apparatus"/>
    <property type="evidence" value="ECO:0007669"/>
    <property type="project" value="TreeGrafter"/>
</dbReference>
<dbReference type="Pfam" id="PF03016">
    <property type="entry name" value="Exostosin_GT47"/>
    <property type="match status" value="1"/>
</dbReference>
<accession>A0A914QMM1</accession>
<organism evidence="2 3">
    <name type="scientific">Panagrolaimus davidi</name>
    <dbReference type="NCBI Taxonomy" id="227884"/>
    <lineage>
        <taxon>Eukaryota</taxon>
        <taxon>Metazoa</taxon>
        <taxon>Ecdysozoa</taxon>
        <taxon>Nematoda</taxon>
        <taxon>Chromadorea</taxon>
        <taxon>Rhabditida</taxon>
        <taxon>Tylenchina</taxon>
        <taxon>Panagrolaimomorpha</taxon>
        <taxon>Panagrolaimoidea</taxon>
        <taxon>Panagrolaimidae</taxon>
        <taxon>Panagrolaimus</taxon>
    </lineage>
</organism>
<dbReference type="InterPro" id="IPR055286">
    <property type="entry name" value="RXYLT1-like"/>
</dbReference>
<dbReference type="InterPro" id="IPR040911">
    <property type="entry name" value="Exostosin_GT47"/>
</dbReference>
<evidence type="ECO:0000259" key="1">
    <source>
        <dbReference type="Pfam" id="PF03016"/>
    </source>
</evidence>
<dbReference type="PANTHER" id="PTHR15576">
    <property type="entry name" value="RIBITOL-5-PHOSPHATE XYLOSYLTRANSFERASE 1"/>
    <property type="match status" value="1"/>
</dbReference>
<reference evidence="3" key="1">
    <citation type="submission" date="2022-11" db="UniProtKB">
        <authorList>
            <consortium name="WormBaseParasite"/>
        </authorList>
    </citation>
    <scope>IDENTIFICATION</scope>
</reference>